<comment type="caution">
    <text evidence="1">The sequence shown here is derived from an EMBL/GenBank/DDBJ whole genome shotgun (WGS) entry which is preliminary data.</text>
</comment>
<sequence length="63" mass="6279">MLAPVDNRLAANPLARVIAAASDQLAGSNKADMEVHGSQLVGASAAGAVGLAGIRPSRLCILQ</sequence>
<organism evidence="1 2">
    <name type="scientific">Candidatus Methylobacter favarea</name>
    <dbReference type="NCBI Taxonomy" id="2707345"/>
    <lineage>
        <taxon>Bacteria</taxon>
        <taxon>Pseudomonadati</taxon>
        <taxon>Pseudomonadota</taxon>
        <taxon>Gammaproteobacteria</taxon>
        <taxon>Methylococcales</taxon>
        <taxon>Methylococcaceae</taxon>
        <taxon>Methylobacter</taxon>
    </lineage>
</organism>
<gene>
    <name evidence="1" type="ORF">METHB2_150055</name>
</gene>
<dbReference type="Proteomes" id="UP000494216">
    <property type="component" value="Unassembled WGS sequence"/>
</dbReference>
<proteinExistence type="predicted"/>
<keyword evidence="2" id="KW-1185">Reference proteome</keyword>
<accession>A0A8S0WHM7</accession>
<protein>
    <submittedName>
        <fullName evidence="1">Uncharacterized protein</fullName>
    </submittedName>
</protein>
<reference evidence="1 2" key="1">
    <citation type="submission" date="2020-02" db="EMBL/GenBank/DDBJ databases">
        <authorList>
            <person name="Hogendoorn C."/>
        </authorList>
    </citation>
    <scope>NUCLEOTIDE SEQUENCE [LARGE SCALE GENOMIC DNA]</scope>
    <source>
        <strain evidence="1">METHB21</strain>
    </source>
</reference>
<evidence type="ECO:0000313" key="1">
    <source>
        <dbReference type="EMBL" id="CAA9889931.1"/>
    </source>
</evidence>
<evidence type="ECO:0000313" key="2">
    <source>
        <dbReference type="Proteomes" id="UP000494216"/>
    </source>
</evidence>
<dbReference type="EMBL" id="CADCXN010000042">
    <property type="protein sequence ID" value="CAA9889931.1"/>
    <property type="molecule type" value="Genomic_DNA"/>
</dbReference>
<dbReference type="AlphaFoldDB" id="A0A8S0WHM7"/>
<name>A0A8S0WHM7_9GAMM</name>